<comment type="caution">
    <text evidence="3">The sequence shown here is derived from an EMBL/GenBank/DDBJ whole genome shotgun (WGS) entry which is preliminary data.</text>
</comment>
<evidence type="ECO:0000313" key="3">
    <source>
        <dbReference type="EMBL" id="GII75091.1"/>
    </source>
</evidence>
<feature type="compositionally biased region" description="Pro residues" evidence="1">
    <location>
        <begin position="438"/>
        <end position="448"/>
    </location>
</feature>
<feature type="transmembrane region" description="Helical" evidence="2">
    <location>
        <begin position="193"/>
        <end position="216"/>
    </location>
</feature>
<keyword evidence="2" id="KW-0472">Membrane</keyword>
<accession>A0A919QYG6</accession>
<protein>
    <submittedName>
        <fullName evidence="3">Uncharacterized protein</fullName>
    </submittedName>
</protein>
<feature type="transmembrane region" description="Helical" evidence="2">
    <location>
        <begin position="45"/>
        <end position="69"/>
    </location>
</feature>
<dbReference type="Proteomes" id="UP000655287">
    <property type="component" value="Unassembled WGS sequence"/>
</dbReference>
<evidence type="ECO:0000256" key="2">
    <source>
        <dbReference type="SAM" id="Phobius"/>
    </source>
</evidence>
<feature type="transmembrane region" description="Helical" evidence="2">
    <location>
        <begin position="153"/>
        <end position="173"/>
    </location>
</feature>
<dbReference type="AlphaFoldDB" id="A0A919QYG6"/>
<organism evidence="3 4">
    <name type="scientific">Sphaerisporangium rufum</name>
    <dbReference type="NCBI Taxonomy" id="1381558"/>
    <lineage>
        <taxon>Bacteria</taxon>
        <taxon>Bacillati</taxon>
        <taxon>Actinomycetota</taxon>
        <taxon>Actinomycetes</taxon>
        <taxon>Streptosporangiales</taxon>
        <taxon>Streptosporangiaceae</taxon>
        <taxon>Sphaerisporangium</taxon>
    </lineage>
</organism>
<dbReference type="EMBL" id="BOOU01000001">
    <property type="protein sequence ID" value="GII75091.1"/>
    <property type="molecule type" value="Genomic_DNA"/>
</dbReference>
<feature type="region of interest" description="Disordered" evidence="1">
    <location>
        <begin position="409"/>
        <end position="448"/>
    </location>
</feature>
<evidence type="ECO:0000256" key="1">
    <source>
        <dbReference type="SAM" id="MobiDB-lite"/>
    </source>
</evidence>
<dbReference type="RefSeq" id="WP_203981756.1">
    <property type="nucleotide sequence ID" value="NZ_BOOU01000001.1"/>
</dbReference>
<feature type="transmembrane region" description="Helical" evidence="2">
    <location>
        <begin position="16"/>
        <end position="39"/>
    </location>
</feature>
<feature type="transmembrane region" description="Helical" evidence="2">
    <location>
        <begin position="223"/>
        <end position="243"/>
    </location>
</feature>
<keyword evidence="4" id="KW-1185">Reference proteome</keyword>
<evidence type="ECO:0000313" key="4">
    <source>
        <dbReference type="Proteomes" id="UP000655287"/>
    </source>
</evidence>
<gene>
    <name evidence="3" type="ORF">Sru01_00730</name>
</gene>
<feature type="transmembrane region" description="Helical" evidence="2">
    <location>
        <begin position="125"/>
        <end position="146"/>
    </location>
</feature>
<name>A0A919QYG6_9ACTN</name>
<keyword evidence="2" id="KW-1133">Transmembrane helix</keyword>
<reference evidence="3" key="1">
    <citation type="submission" date="2021-01" db="EMBL/GenBank/DDBJ databases">
        <title>Whole genome shotgun sequence of Sphaerisporangium rufum NBRC 109079.</title>
        <authorList>
            <person name="Komaki H."/>
            <person name="Tamura T."/>
        </authorList>
    </citation>
    <scope>NUCLEOTIDE SEQUENCE</scope>
    <source>
        <strain evidence="3">NBRC 109079</strain>
    </source>
</reference>
<sequence>MLEHGGVSREELKHSALVAVGLLLALGLLAAWSVLIPGISAWENIVAAVIGSLRLTGPVAAAFAAWVAVRRRRAVRGRRPGAWQVLKAPLAIMAVVVAAFCATVTLLAMKAVLTEQAGHLAPSGLAVGAAGLALYAAAGWVIGWALPWGGTPLPAGLAAYGLFTWLPAGLPWAERLAPAAPDRYDPFEGLSPAAPAGQTLWLAGATLALLLVWAAAVTRRLPALAAALLAVAAAGTGMVRLAAGPPAEAAAGPVDYSCQEWPITVCVHPGMAGGLTELGTTFTSLAARLAGTPAAFARVEQRPRDGAAPAAGGVVVIHVDDLAPGFAGRAAAEFVGGLARACPDPATDGYRAIVSAWLRGAPLPAGRLPAHQAAAGWFSGLAEDQRRDWLRMFYTDFATCRLRGSHFGGGASGAAAGRPGTGATGRESTVPAGRGPVPGSPYPTTPAG</sequence>
<feature type="transmembrane region" description="Helical" evidence="2">
    <location>
        <begin position="90"/>
        <end position="113"/>
    </location>
</feature>
<keyword evidence="2" id="KW-0812">Transmembrane</keyword>
<proteinExistence type="predicted"/>